<comment type="subunit">
    <text evidence="14">Laminin is a complex glycoprotein, consisting of three different polypeptide chains (alpha, beta, gamma), which are bound to each other by disulfide bonds into a cross-shaped molecule comprising one long and three short arms with globules at each end. Alpha-4 is a subunit of laminin-8 (laminin-411), laminin-9 (laminin-421) and laminin-14 (laminin-423).</text>
</comment>
<keyword evidence="9" id="KW-0654">Proteoglycan</keyword>
<dbReference type="FunFam" id="2.60.120.200:FF:000064">
    <property type="entry name" value="Laminin subunit alpha 4"/>
    <property type="match status" value="1"/>
</dbReference>
<keyword evidence="8" id="KW-0130">Cell adhesion</keyword>
<feature type="non-terminal residue" evidence="24">
    <location>
        <position position="1"/>
    </location>
</feature>
<dbReference type="GO" id="GO:0005576">
    <property type="term" value="C:extracellular region"/>
    <property type="evidence" value="ECO:0007669"/>
    <property type="project" value="UniProtKB-ARBA"/>
</dbReference>
<evidence type="ECO:0000259" key="22">
    <source>
        <dbReference type="PROSITE" id="PS50025"/>
    </source>
</evidence>
<feature type="domain" description="Laminin G" evidence="22">
    <location>
        <begin position="1168"/>
        <end position="1329"/>
    </location>
</feature>
<dbReference type="CDD" id="cd00055">
    <property type="entry name" value="EGF_Lam"/>
    <property type="match status" value="3"/>
</dbReference>
<feature type="disulfide bond" evidence="19">
    <location>
        <begin position="158"/>
        <end position="172"/>
    </location>
</feature>
<comment type="subcellular location">
    <subcellularLocation>
        <location evidence="2">Secreted</location>
        <location evidence="2">Extracellular space</location>
        <location evidence="2">Extracellular matrix</location>
        <location evidence="2">Basement membrane</location>
    </subcellularLocation>
</comment>
<keyword evidence="6" id="KW-0677">Repeat</keyword>
<keyword evidence="3" id="KW-0964">Secreted</keyword>
<feature type="coiled-coil region" evidence="20">
    <location>
        <begin position="377"/>
        <end position="467"/>
    </location>
</feature>
<accession>R0KXM7</accession>
<dbReference type="FunFam" id="2.60.120.200:FF:000053">
    <property type="entry name" value="Laminin subunit alpha 4"/>
    <property type="match status" value="1"/>
</dbReference>
<dbReference type="PROSITE" id="PS01248">
    <property type="entry name" value="EGF_LAM_1"/>
    <property type="match status" value="1"/>
</dbReference>
<dbReference type="SMART" id="SM00181">
    <property type="entry name" value="EGF"/>
    <property type="match status" value="3"/>
</dbReference>
<dbReference type="Pfam" id="PF06008">
    <property type="entry name" value="Laminin_I"/>
    <property type="match status" value="1"/>
</dbReference>
<dbReference type="Proteomes" id="UP000296049">
    <property type="component" value="Unassembled WGS sequence"/>
</dbReference>
<evidence type="ECO:0000256" key="20">
    <source>
        <dbReference type="SAM" id="Coils"/>
    </source>
</evidence>
<dbReference type="InterPro" id="IPR000742">
    <property type="entry name" value="EGF"/>
</dbReference>
<keyword evidence="10 20" id="KW-0175">Coiled coil</keyword>
<keyword evidence="4" id="KW-0272">Extracellular matrix</keyword>
<dbReference type="Pfam" id="PF24973">
    <property type="entry name" value="EGF_LMN_ATRN"/>
    <property type="match status" value="1"/>
</dbReference>
<keyword evidence="7" id="KW-0084">Basement membrane</keyword>
<protein>
    <recommendedName>
        <fullName evidence="15">Laminin subunit alpha-4</fullName>
    </recommendedName>
    <alternativeName>
        <fullName evidence="18">Laminin-14 subunit alpha</fullName>
    </alternativeName>
    <alternativeName>
        <fullName evidence="17">Laminin-8 subunit alpha</fullName>
    </alternativeName>
    <alternativeName>
        <fullName evidence="16">Laminin-9 subunit alpha</fullName>
    </alternativeName>
</protein>
<feature type="disulfide bond" evidence="19">
    <location>
        <begin position="146"/>
        <end position="155"/>
    </location>
</feature>
<dbReference type="GO" id="GO:0016020">
    <property type="term" value="C:membrane"/>
    <property type="evidence" value="ECO:0007669"/>
    <property type="project" value="UniProtKB-SubCell"/>
</dbReference>
<dbReference type="GO" id="GO:0005102">
    <property type="term" value="F:signaling receptor binding"/>
    <property type="evidence" value="ECO:0007669"/>
    <property type="project" value="InterPro"/>
</dbReference>
<comment type="caution">
    <text evidence="19">Lacks conserved residue(s) required for the propagation of feature annotation.</text>
</comment>
<evidence type="ECO:0000256" key="5">
    <source>
        <dbReference type="ARBA" id="ARBA00022729"/>
    </source>
</evidence>
<evidence type="ECO:0000256" key="3">
    <source>
        <dbReference type="ARBA" id="ARBA00022525"/>
    </source>
</evidence>
<dbReference type="Pfam" id="PF02210">
    <property type="entry name" value="Laminin_G_2"/>
    <property type="match status" value="5"/>
</dbReference>
<evidence type="ECO:0000256" key="7">
    <source>
        <dbReference type="ARBA" id="ARBA00022869"/>
    </source>
</evidence>
<dbReference type="GO" id="GO:0005604">
    <property type="term" value="C:basement membrane"/>
    <property type="evidence" value="ECO:0007669"/>
    <property type="project" value="UniProtKB-SubCell"/>
</dbReference>
<comment type="function">
    <text evidence="1">Binding to cells via a high affinity receptor, laminin is thought to mediate the attachment, migration and organization of cells into tissues during embryonic development by interacting with other extracellular matrix components.</text>
</comment>
<feature type="disulfide bond" evidence="19">
    <location>
        <begin position="91"/>
        <end position="100"/>
    </location>
</feature>
<dbReference type="Gene3D" id="2.60.120.200">
    <property type="match status" value="5"/>
</dbReference>
<reference evidence="25" key="1">
    <citation type="journal article" date="2013" name="Nat. Genet.">
        <title>The duck genome and transcriptome provide insight into an avian influenza virus reservoir species.</title>
        <authorList>
            <person name="Huang Y."/>
            <person name="Li Y."/>
            <person name="Burt D.W."/>
            <person name="Chen H."/>
            <person name="Zhang Y."/>
            <person name="Qian W."/>
            <person name="Kim H."/>
            <person name="Gan S."/>
            <person name="Zhao Y."/>
            <person name="Li J."/>
            <person name="Yi K."/>
            <person name="Feng H."/>
            <person name="Zhu P."/>
            <person name="Li B."/>
            <person name="Liu Q."/>
            <person name="Fairley S."/>
            <person name="Magor K.E."/>
            <person name="Du Z."/>
            <person name="Hu X."/>
            <person name="Goodman L."/>
            <person name="Tafer H."/>
            <person name="Vignal A."/>
            <person name="Lee T."/>
            <person name="Kim K.W."/>
            <person name="Sheng Z."/>
            <person name="An Y."/>
            <person name="Searle S."/>
            <person name="Herrero J."/>
            <person name="Groenen M.A."/>
            <person name="Crooijmans R.P."/>
            <person name="Faraut T."/>
            <person name="Cai Q."/>
            <person name="Webster R.G."/>
            <person name="Aldridge J.R."/>
            <person name="Warren W.C."/>
            <person name="Bartschat S."/>
            <person name="Kehr S."/>
            <person name="Marz M."/>
            <person name="Stadler P.F."/>
            <person name="Smith J."/>
            <person name="Kraus R.H."/>
            <person name="Zhao Y."/>
            <person name="Ren L."/>
            <person name="Fei J."/>
            <person name="Morisson M."/>
            <person name="Kaiser P."/>
            <person name="Griffin D.K."/>
            <person name="Rao M."/>
            <person name="Pitel F."/>
            <person name="Wang J."/>
            <person name="Li N."/>
        </authorList>
    </citation>
    <scope>NUCLEOTIDE SEQUENCE [LARGE SCALE GENOMIC DNA]</scope>
</reference>
<evidence type="ECO:0000256" key="10">
    <source>
        <dbReference type="ARBA" id="ARBA00023054"/>
    </source>
</evidence>
<sequence length="1752" mass="194994">CQEGFYRTTFGKCSPCNCNGNANRCLDGSGICVGCQRNTTGEHCDQCPDGFIGDVVRGVPTFCQPCPCPLPGTANFADSCYRKNGSVRCVCKENYAGPNCERCAPGYYGNPLLIGSTCKKCDCSGNSDPNLIFEDCDEVTGQCRNCLRNTTGFNCERCSPGYYGDARFAKNCTECNCGGRMCDSQTGECLADSPVVSTGTDCPTISCDKCIWDLTDDIQLAVLAIDESKTTLLSISTGVAAQKRLNDLNLTATYLQAAMSEKKNHSVTWTFQVDDAADEMNDLLREAETLEDQGNQASSKGLLIQKETTKTNNRATQLIQQLHNMKDNIQEISSKMKYYAIQQELSPEEIAQKLSVAEEMLKEIKRRKPFTNHRQLAAEEEDAAEDLLQRVEEFHERYNDTRSLVSDVKEQFHEYDMKLSDLEETVNQAFDYVIQTEDMNQENTANLQEHEKQHEKIKEQVDEVNGILLSATTTLAGPQKINSELSEVIKNVSGFYAEIDGAKKELQEKIANLSLFDDDLVEKAMHHAHNLRGLADELDRNLHGVDTNGLVQRAINASNVYENIASYIEEANKAALLALNTTNRVNDAAVGIDTQVIYHKGKSEELLNRAMQLQQTADYSNDLTVADTSRHVNGTLARMNALRGQLMRAITKMQSAEPVEARQRLEQAKQKTAQAESTTTTVNQATTPMDENVRLWSQNMQDFQHSSAAYKSAVHSAGDAVRKLEEVFPQLLNKLHTVEQKAPANNISSSIRRIRELIAQTRSVASKVQVSMTFGGQSAVEVNPKINVEELKSFTSMSLYIKLQKDNPQLAASPDRFILYLGSKNVKNYMGLAIKNDNLVYIYNLGGQDVEIPLDSKPVSTWPSYFSIIKIERIGRHGKILLTVPSLSSTAEEKFIKTGETLGPGSLLNLEPENTVFYVGGVPSDFKLPPSLDLPGFIGCLELATLNDDVISLYNFRNVYNIDTTTSPPCARNKLAFTQSRAVSYFFDGSGYAVARNIERRGRFSQVTRFDIEVRTPTDNGLILLMVNGSMFFSLEMHNGFLYLRYDFGFSTGPMLLEDSMKKAQINDAKFHEISIIYHNSKKMILVVDRRHIKSVDNERTAMPFTDIYIGGAPAEILQSSISSHLAGSIGFKGCMKGFQFQKKDFNLLEEPGTLGISYGCPEDSLMSRKAYFNGESFIASSQKVSLLSEFEGGFNFRTLQPNGLLFYYSEGSEVLSISMDRGAVVLNASGIKIQSPDRNYNDGKTHFIITSVTPERSWIEIWPVSPEHERLGKVIKTKRKEYPFFFFFSLANFTGCISNAYFTRLDQEVEVEDFQRYTEKVQTSFYGCPVESPPVALLHKKGKNSSKAKGNRNKKVGRDKDKISQPSTGLKKMYQEVNMQKDPQCQLPMNPKATENAYQFGGTANSRQEFDHIPKDLSERAQFSISLKTLSSHGMIFYVSDQKETNFMALFVAHGRLIFMFNAGHQKIRIKSQEKYNDGLWHNVIFIRGKNIGRLIIDGLRVLEEPFSGNTNTWQVTEPLYIGGVAPGKAVKNIQINSVYSFSGCLSNLQLNGRSITSASQTFSVTPCFEGPSEAGTYFSSEGGYVVLDESFSLGLKFEVVFEIRPRSSSGILLHGHSVNGEYLNMHMRNGQVTVKLNNGIRDFSTSVTLKQSLCDGRWHRIAVIRDANVVQLDVDSEVNHVVGPLNPKAIDHREPVFIGGVPESLLTSSLTTRNSFIGCIRNFMIDEKPVSFSKAALVSGAVSINSCPAA</sequence>
<dbReference type="SMART" id="SM00282">
    <property type="entry name" value="LamG"/>
    <property type="match status" value="5"/>
</dbReference>
<dbReference type="InterPro" id="IPR002049">
    <property type="entry name" value="LE_dom"/>
</dbReference>
<evidence type="ECO:0000256" key="9">
    <source>
        <dbReference type="ARBA" id="ARBA00022974"/>
    </source>
</evidence>
<feature type="domain" description="Laminin EGF-like" evidence="23">
    <location>
        <begin position="16"/>
        <end position="65"/>
    </location>
</feature>
<feature type="domain" description="Laminin EGF-like" evidence="23">
    <location>
        <begin position="66"/>
        <end position="120"/>
    </location>
</feature>
<dbReference type="GO" id="GO:0045995">
    <property type="term" value="P:regulation of embryonic development"/>
    <property type="evidence" value="ECO:0007669"/>
    <property type="project" value="InterPro"/>
</dbReference>
<feature type="domain" description="Laminin G" evidence="22">
    <location>
        <begin position="769"/>
        <end position="970"/>
    </location>
</feature>
<keyword evidence="12" id="KW-0325">Glycoprotein</keyword>
<feature type="disulfide bond" evidence="19">
    <location>
        <begin position="35"/>
        <end position="44"/>
    </location>
</feature>
<evidence type="ECO:0000256" key="6">
    <source>
        <dbReference type="ARBA" id="ARBA00022737"/>
    </source>
</evidence>
<feature type="domain" description="Laminin G" evidence="22">
    <location>
        <begin position="1398"/>
        <end position="1569"/>
    </location>
</feature>
<dbReference type="FunFam" id="2.10.25.10:FF:000569">
    <property type="entry name" value="Laminin subunit alpha 4"/>
    <property type="match status" value="1"/>
</dbReference>
<evidence type="ECO:0000256" key="8">
    <source>
        <dbReference type="ARBA" id="ARBA00022889"/>
    </source>
</evidence>
<name>R0KXM7_ANAPL</name>
<keyword evidence="11 19" id="KW-1015">Disulfide bond</keyword>
<dbReference type="GO" id="GO:0007155">
    <property type="term" value="P:cell adhesion"/>
    <property type="evidence" value="ECO:0007669"/>
    <property type="project" value="UniProtKB-KW"/>
</dbReference>
<dbReference type="Gene3D" id="2.10.25.10">
    <property type="entry name" value="Laminin"/>
    <property type="match status" value="3"/>
</dbReference>
<proteinExistence type="predicted"/>
<dbReference type="InterPro" id="IPR009254">
    <property type="entry name" value="Laminin_aI"/>
</dbReference>
<dbReference type="InterPro" id="IPR056863">
    <property type="entry name" value="LMN_ATRN_NET-like_EGF"/>
</dbReference>
<feature type="region of interest" description="Disordered" evidence="21">
    <location>
        <begin position="1340"/>
        <end position="1370"/>
    </location>
</feature>
<evidence type="ECO:0000256" key="2">
    <source>
        <dbReference type="ARBA" id="ARBA00004302"/>
    </source>
</evidence>
<dbReference type="CDD" id="cd00110">
    <property type="entry name" value="LamG"/>
    <property type="match status" value="5"/>
</dbReference>
<dbReference type="SUPFAM" id="SSF49899">
    <property type="entry name" value="Concanavalin A-like lectins/glucanases"/>
    <property type="match status" value="5"/>
</dbReference>
<evidence type="ECO:0000256" key="14">
    <source>
        <dbReference type="ARBA" id="ARBA00062601"/>
    </source>
</evidence>
<evidence type="ECO:0000256" key="18">
    <source>
        <dbReference type="ARBA" id="ARBA00082518"/>
    </source>
</evidence>
<dbReference type="InterPro" id="IPR010307">
    <property type="entry name" value="Laminin_dom_II"/>
</dbReference>
<dbReference type="SMART" id="SM00180">
    <property type="entry name" value="EGF_Lam"/>
    <property type="match status" value="3"/>
</dbReference>
<dbReference type="FunFam" id="2.60.120.200:FF:000058">
    <property type="entry name" value="Laminin subunit alpha 4"/>
    <property type="match status" value="1"/>
</dbReference>
<evidence type="ECO:0000256" key="17">
    <source>
        <dbReference type="ARBA" id="ARBA00080104"/>
    </source>
</evidence>
<dbReference type="Pfam" id="PF06009">
    <property type="entry name" value="Laminin_II"/>
    <property type="match status" value="1"/>
</dbReference>
<keyword evidence="13 19" id="KW-0424">Laminin EGF-like domain</keyword>
<feature type="coiled-coil region" evidence="20">
    <location>
        <begin position="273"/>
        <end position="335"/>
    </location>
</feature>
<evidence type="ECO:0000259" key="23">
    <source>
        <dbReference type="PROSITE" id="PS50027"/>
    </source>
</evidence>
<evidence type="ECO:0000313" key="25">
    <source>
        <dbReference type="Proteomes" id="UP000296049"/>
    </source>
</evidence>
<evidence type="ECO:0000256" key="21">
    <source>
        <dbReference type="SAM" id="MobiDB-lite"/>
    </source>
</evidence>
<dbReference type="PANTHER" id="PTHR15036">
    <property type="entry name" value="PIKACHURIN-LIKE PROTEIN"/>
    <property type="match status" value="1"/>
</dbReference>
<evidence type="ECO:0000256" key="13">
    <source>
        <dbReference type="ARBA" id="ARBA00023292"/>
    </source>
</evidence>
<feature type="non-terminal residue" evidence="24">
    <location>
        <position position="1752"/>
    </location>
</feature>
<dbReference type="SUPFAM" id="SSF57196">
    <property type="entry name" value="EGF/Laminin"/>
    <property type="match status" value="3"/>
</dbReference>
<feature type="domain" description="Laminin G" evidence="22">
    <location>
        <begin position="1576"/>
        <end position="1749"/>
    </location>
</feature>
<dbReference type="EMBL" id="KB745283">
    <property type="protein sequence ID" value="EOA93904.1"/>
    <property type="molecule type" value="Genomic_DNA"/>
</dbReference>
<dbReference type="Pfam" id="PF00053">
    <property type="entry name" value="EGF_laminin"/>
    <property type="match status" value="2"/>
</dbReference>
<dbReference type="FunFam" id="2.10.25.10:FF:000491">
    <property type="entry name" value="Laminin subunit alpha 4"/>
    <property type="match status" value="1"/>
</dbReference>
<organism evidence="24 25">
    <name type="scientific">Anas platyrhynchos</name>
    <name type="common">Mallard</name>
    <name type="synonym">Anas boschas</name>
    <dbReference type="NCBI Taxonomy" id="8839"/>
    <lineage>
        <taxon>Eukaryota</taxon>
        <taxon>Metazoa</taxon>
        <taxon>Chordata</taxon>
        <taxon>Craniata</taxon>
        <taxon>Vertebrata</taxon>
        <taxon>Euteleostomi</taxon>
        <taxon>Archelosauria</taxon>
        <taxon>Archosauria</taxon>
        <taxon>Dinosauria</taxon>
        <taxon>Saurischia</taxon>
        <taxon>Theropoda</taxon>
        <taxon>Coelurosauria</taxon>
        <taxon>Aves</taxon>
        <taxon>Neognathae</taxon>
        <taxon>Galloanserae</taxon>
        <taxon>Anseriformes</taxon>
        <taxon>Anatidae</taxon>
        <taxon>Anatinae</taxon>
        <taxon>Anas</taxon>
    </lineage>
</organism>
<dbReference type="InterPro" id="IPR013320">
    <property type="entry name" value="ConA-like_dom_sf"/>
</dbReference>
<dbReference type="FunFam" id="2.10.25.10:FF:000051">
    <property type="entry name" value="Laminin subunit alpha 4"/>
    <property type="match status" value="1"/>
</dbReference>
<feature type="domain" description="Laminin EGF-like" evidence="23">
    <location>
        <begin position="121"/>
        <end position="174"/>
    </location>
</feature>
<evidence type="ECO:0000256" key="12">
    <source>
        <dbReference type="ARBA" id="ARBA00023180"/>
    </source>
</evidence>
<evidence type="ECO:0000313" key="24">
    <source>
        <dbReference type="EMBL" id="EOA93904.1"/>
    </source>
</evidence>
<evidence type="ECO:0000256" key="19">
    <source>
        <dbReference type="PROSITE-ProRule" id="PRU00460"/>
    </source>
</evidence>
<dbReference type="PROSITE" id="PS50025">
    <property type="entry name" value="LAM_G_DOMAIN"/>
    <property type="match status" value="5"/>
</dbReference>
<evidence type="ECO:0000256" key="1">
    <source>
        <dbReference type="ARBA" id="ARBA00002418"/>
    </source>
</evidence>
<evidence type="ECO:0000256" key="15">
    <source>
        <dbReference type="ARBA" id="ARBA00072601"/>
    </source>
</evidence>
<feature type="domain" description="Laminin G" evidence="22">
    <location>
        <begin position="982"/>
        <end position="1161"/>
    </location>
</feature>
<evidence type="ECO:0000256" key="4">
    <source>
        <dbReference type="ARBA" id="ARBA00022530"/>
    </source>
</evidence>
<dbReference type="GO" id="GO:0030155">
    <property type="term" value="P:regulation of cell adhesion"/>
    <property type="evidence" value="ECO:0007669"/>
    <property type="project" value="InterPro"/>
</dbReference>
<keyword evidence="5" id="KW-0732">Signal</keyword>
<keyword evidence="25" id="KW-1185">Reference proteome</keyword>
<feature type="compositionally biased region" description="Basic residues" evidence="21">
    <location>
        <begin position="1340"/>
        <end position="1356"/>
    </location>
</feature>
<dbReference type="PROSITE" id="PS50027">
    <property type="entry name" value="EGF_LAM_2"/>
    <property type="match status" value="3"/>
</dbReference>
<dbReference type="GO" id="GO:0030334">
    <property type="term" value="P:regulation of cell migration"/>
    <property type="evidence" value="ECO:0007669"/>
    <property type="project" value="InterPro"/>
</dbReference>
<dbReference type="InterPro" id="IPR001791">
    <property type="entry name" value="Laminin_G"/>
</dbReference>
<dbReference type="InterPro" id="IPR050372">
    <property type="entry name" value="Neurexin-related_CASP"/>
</dbReference>
<evidence type="ECO:0000256" key="16">
    <source>
        <dbReference type="ARBA" id="ARBA00077984"/>
    </source>
</evidence>
<evidence type="ECO:0000256" key="11">
    <source>
        <dbReference type="ARBA" id="ARBA00023157"/>
    </source>
</evidence>
<gene>
    <name evidence="24" type="ORF">Anapl_14394</name>
</gene>
<dbReference type="PANTHER" id="PTHR15036:SF47">
    <property type="entry name" value="LAMININ SUBUNIT ALPHA-4"/>
    <property type="match status" value="1"/>
</dbReference>
<dbReference type="FunFam" id="2.60.120.200:FF:000066">
    <property type="entry name" value="Laminin subunit alpha 4"/>
    <property type="match status" value="1"/>
</dbReference>